<dbReference type="SMART" id="SM00292">
    <property type="entry name" value="BRCT"/>
    <property type="match status" value="1"/>
</dbReference>
<dbReference type="InterPro" id="IPR036420">
    <property type="entry name" value="BRCT_dom_sf"/>
</dbReference>
<feature type="active site" description="N6-AMP-lysine intermediate" evidence="14">
    <location>
        <position position="114"/>
    </location>
</feature>
<dbReference type="Proteomes" id="UP000662873">
    <property type="component" value="Chromosome"/>
</dbReference>
<sequence>MDLATRAAELREALRRHNYLYYVLGEPEISDTEYDLMFRELLEIEQAHPEIQTPDSPTLIVGAPPLERFESHQHAVPMLSLDNAFTPDELRAFDQRVRRGLGDGSAIEYLCELKFDGVSISLSYENGPLQVATTRGDGFAGEVVTPNARTVRGVPLRLREPLAGLIEVRGEVLMMKADFERVNEERAASGEQVFVNPRNAAAGGLRQLDSRLTAQRKLSFFAYSLGAGPRLAETQFDTLNALRDLGFAVRVDQAKVCTGIDEVCEFVERAAGTRADLPFAIDGIVVKVNDLGLQEELGSTARGPRWAIAYKFAAEQAMTRLERIVWQVGRTGAITPVAELEPVFVGGVTVGRATLHNIDEIRRKDVREGDRVIVQRAGDVIPEVVGPVLSERPPDASPPQEPTECPECGGPVAKPAGEAILRCQNRKCPAQTAAKLRHLASRSALDIEGLGEKIIDRLLELGWLSDLPSVFRLNERKAELVELDRMGEQSVANLLQAIETAKTRPLDRFLHALGIPFVGEKAARDLARHFRSLGAILTADYGQLIAVPDVGPRTASEIQLFFEDPETRTMIEDLLNLGVAPVEPDAPVCDLFAGQTWVFTGKLESFPRDKAEKCVERLGGKTASSVSKNTFAVVAGPGAGSKLDQAQKLGVRVLDEAEFLAMLPDDVRHEVAG</sequence>
<feature type="binding site" evidence="14">
    <location>
        <position position="423"/>
    </location>
    <ligand>
        <name>Zn(2+)</name>
        <dbReference type="ChEBI" id="CHEBI:29105"/>
    </ligand>
</feature>
<dbReference type="InterPro" id="IPR013839">
    <property type="entry name" value="DNAligase_adenylation"/>
</dbReference>
<keyword evidence="10 14" id="KW-0520">NAD</keyword>
<feature type="binding site" evidence="14">
    <location>
        <position position="135"/>
    </location>
    <ligand>
        <name>NAD(+)</name>
        <dbReference type="ChEBI" id="CHEBI:57540"/>
    </ligand>
</feature>
<dbReference type="Pfam" id="PF01653">
    <property type="entry name" value="DNA_ligase_aden"/>
    <property type="match status" value="1"/>
</dbReference>
<keyword evidence="6 14" id="KW-0479">Metal-binding</keyword>
<dbReference type="PANTHER" id="PTHR23389">
    <property type="entry name" value="CHROMOSOME TRANSMISSION FIDELITY FACTOR 18"/>
    <property type="match status" value="1"/>
</dbReference>
<comment type="similarity">
    <text evidence="13 14">Belongs to the NAD-dependent DNA ligase family. LigA subfamily.</text>
</comment>
<dbReference type="Gene3D" id="2.40.50.140">
    <property type="entry name" value="Nucleic acid-binding proteins"/>
    <property type="match status" value="1"/>
</dbReference>
<reference evidence="17" key="1">
    <citation type="journal article" name="DNA Res.">
        <title>The physiological potential of anammox bacteria as revealed by their core genome structure.</title>
        <authorList>
            <person name="Okubo T."/>
            <person name="Toyoda A."/>
            <person name="Fukuhara K."/>
            <person name="Uchiyama I."/>
            <person name="Harigaya Y."/>
            <person name="Kuroiwa M."/>
            <person name="Suzuki T."/>
            <person name="Murakami Y."/>
            <person name="Suwa Y."/>
            <person name="Takami H."/>
        </authorList>
    </citation>
    <scope>NUCLEOTIDE SEQUENCE</scope>
    <source>
        <strain evidence="17">317325-2</strain>
    </source>
</reference>
<evidence type="ECO:0000256" key="15">
    <source>
        <dbReference type="SAM" id="MobiDB-lite"/>
    </source>
</evidence>
<dbReference type="InterPro" id="IPR004150">
    <property type="entry name" value="NAD_DNA_ligase_OB"/>
</dbReference>
<dbReference type="GO" id="GO:0003677">
    <property type="term" value="F:DNA binding"/>
    <property type="evidence" value="ECO:0007669"/>
    <property type="project" value="InterPro"/>
</dbReference>
<evidence type="ECO:0000256" key="6">
    <source>
        <dbReference type="ARBA" id="ARBA00022723"/>
    </source>
</evidence>
<gene>
    <name evidence="14" type="primary">ligA</name>
    <name evidence="17" type="ORF">NPRO_12720</name>
</gene>
<dbReference type="InterPro" id="IPR003583">
    <property type="entry name" value="Hlx-hairpin-Hlx_DNA-bd_motif"/>
</dbReference>
<evidence type="ECO:0000313" key="17">
    <source>
        <dbReference type="EMBL" id="BBO23677.1"/>
    </source>
</evidence>
<dbReference type="PIRSF" id="PIRSF001604">
    <property type="entry name" value="LigA"/>
    <property type="match status" value="1"/>
</dbReference>
<dbReference type="FunFam" id="3.30.470.30:FF:000001">
    <property type="entry name" value="DNA ligase"/>
    <property type="match status" value="1"/>
</dbReference>
<evidence type="ECO:0000256" key="1">
    <source>
        <dbReference type="ARBA" id="ARBA00004067"/>
    </source>
</evidence>
<keyword evidence="7 14" id="KW-0227">DNA damage</keyword>
<dbReference type="Gene3D" id="6.20.10.30">
    <property type="match status" value="1"/>
</dbReference>
<proteinExistence type="inferred from homology"/>
<accession>A0A809S4K1</accession>
<dbReference type="GO" id="GO:0006281">
    <property type="term" value="P:DNA repair"/>
    <property type="evidence" value="ECO:0007669"/>
    <property type="project" value="UniProtKB-KW"/>
</dbReference>
<dbReference type="SUPFAM" id="SSF50249">
    <property type="entry name" value="Nucleic acid-binding proteins"/>
    <property type="match status" value="1"/>
</dbReference>
<dbReference type="EC" id="6.5.1.2" evidence="2 14"/>
<dbReference type="CDD" id="cd00114">
    <property type="entry name" value="LIGANc"/>
    <property type="match status" value="1"/>
</dbReference>
<feature type="binding site" evidence="14">
    <location>
        <position position="287"/>
    </location>
    <ligand>
        <name>NAD(+)</name>
        <dbReference type="ChEBI" id="CHEBI:57540"/>
    </ligand>
</feature>
<dbReference type="InterPro" id="IPR041663">
    <property type="entry name" value="DisA/LigA_HHH"/>
</dbReference>
<dbReference type="PROSITE" id="PS50172">
    <property type="entry name" value="BRCT"/>
    <property type="match status" value="1"/>
</dbReference>
<evidence type="ECO:0000256" key="13">
    <source>
        <dbReference type="ARBA" id="ARBA00060881"/>
    </source>
</evidence>
<feature type="domain" description="BRCT" evidence="16">
    <location>
        <begin position="587"/>
        <end position="656"/>
    </location>
</feature>
<keyword evidence="4 14" id="KW-0436">Ligase</keyword>
<dbReference type="CDD" id="cd17748">
    <property type="entry name" value="BRCT_DNA_ligase_like"/>
    <property type="match status" value="1"/>
</dbReference>
<dbReference type="InterPro" id="IPR010994">
    <property type="entry name" value="RuvA_2-like"/>
</dbReference>
<comment type="catalytic activity">
    <reaction evidence="12 14">
        <text>NAD(+) + (deoxyribonucleotide)n-3'-hydroxyl + 5'-phospho-(deoxyribonucleotide)m = (deoxyribonucleotide)n+m + AMP + beta-nicotinamide D-nucleotide.</text>
        <dbReference type="EC" id="6.5.1.2"/>
    </reaction>
</comment>
<comment type="function">
    <text evidence="1 14">DNA ligase that catalyzes the formation of phosphodiester linkages between 5'-phosphoryl and 3'-hydroxyl groups in double-stranded DNA using NAD as a coenzyme and as the energy source for the reaction. It is essential for DNA replication and repair of damaged DNA.</text>
</comment>
<feature type="binding site" evidence="14">
    <location>
        <position position="405"/>
    </location>
    <ligand>
        <name>Zn(2+)</name>
        <dbReference type="ChEBI" id="CHEBI:29105"/>
    </ligand>
</feature>
<evidence type="ECO:0000313" key="18">
    <source>
        <dbReference type="Proteomes" id="UP000662873"/>
    </source>
</evidence>
<dbReference type="Pfam" id="PF00533">
    <property type="entry name" value="BRCT"/>
    <property type="match status" value="1"/>
</dbReference>
<dbReference type="SUPFAM" id="SSF56091">
    <property type="entry name" value="DNA ligase/mRNA capping enzyme, catalytic domain"/>
    <property type="match status" value="1"/>
</dbReference>
<dbReference type="PANTHER" id="PTHR23389:SF9">
    <property type="entry name" value="DNA LIGASE"/>
    <property type="match status" value="1"/>
</dbReference>
<feature type="binding site" evidence="14">
    <location>
        <begin position="31"/>
        <end position="35"/>
    </location>
    <ligand>
        <name>NAD(+)</name>
        <dbReference type="ChEBI" id="CHEBI:57540"/>
    </ligand>
</feature>
<dbReference type="Pfam" id="PF03120">
    <property type="entry name" value="OB_DNA_ligase"/>
    <property type="match status" value="1"/>
</dbReference>
<evidence type="ECO:0000256" key="10">
    <source>
        <dbReference type="ARBA" id="ARBA00023027"/>
    </source>
</evidence>
<dbReference type="EMBL" id="AP021858">
    <property type="protein sequence ID" value="BBO23677.1"/>
    <property type="molecule type" value="Genomic_DNA"/>
</dbReference>
<protein>
    <recommendedName>
        <fullName evidence="3 14">DNA ligase</fullName>
        <ecNumber evidence="2 14">6.5.1.2</ecNumber>
    </recommendedName>
    <alternativeName>
        <fullName evidence="14">Polydeoxyribonucleotide synthase [NAD(+)]</fullName>
    </alternativeName>
</protein>
<dbReference type="SMART" id="SM00532">
    <property type="entry name" value="LIGANc"/>
    <property type="match status" value="1"/>
</dbReference>
<dbReference type="InterPro" id="IPR001679">
    <property type="entry name" value="DNA_ligase"/>
</dbReference>
<evidence type="ECO:0000256" key="9">
    <source>
        <dbReference type="ARBA" id="ARBA00022842"/>
    </source>
</evidence>
<evidence type="ECO:0000256" key="11">
    <source>
        <dbReference type="ARBA" id="ARBA00023204"/>
    </source>
</evidence>
<evidence type="ECO:0000256" key="3">
    <source>
        <dbReference type="ARBA" id="ARBA00013308"/>
    </source>
</evidence>
<name>A0A809S4K1_9BACT</name>
<feature type="binding site" evidence="14">
    <location>
        <position position="428"/>
    </location>
    <ligand>
        <name>Zn(2+)</name>
        <dbReference type="ChEBI" id="CHEBI:29105"/>
    </ligand>
</feature>
<evidence type="ECO:0000256" key="5">
    <source>
        <dbReference type="ARBA" id="ARBA00022705"/>
    </source>
</evidence>
<dbReference type="PROSITE" id="PS01056">
    <property type="entry name" value="DNA_LIGASE_N2"/>
    <property type="match status" value="1"/>
</dbReference>
<dbReference type="GO" id="GO:0003911">
    <property type="term" value="F:DNA ligase (NAD+) activity"/>
    <property type="evidence" value="ECO:0007669"/>
    <property type="project" value="UniProtKB-UniRule"/>
</dbReference>
<comment type="cofactor">
    <cofactor evidence="14">
        <name>Mg(2+)</name>
        <dbReference type="ChEBI" id="CHEBI:18420"/>
    </cofactor>
    <cofactor evidence="14">
        <name>Mn(2+)</name>
        <dbReference type="ChEBI" id="CHEBI:29035"/>
    </cofactor>
</comment>
<evidence type="ECO:0000256" key="7">
    <source>
        <dbReference type="ARBA" id="ARBA00022763"/>
    </source>
</evidence>
<feature type="binding site" evidence="14">
    <location>
        <position position="408"/>
    </location>
    <ligand>
        <name>Zn(2+)</name>
        <dbReference type="ChEBI" id="CHEBI:29105"/>
    </ligand>
</feature>
<dbReference type="InterPro" id="IPR033136">
    <property type="entry name" value="DNA_ligase_CS"/>
</dbReference>
<feature type="binding site" evidence="14">
    <location>
        <position position="171"/>
    </location>
    <ligand>
        <name>NAD(+)</name>
        <dbReference type="ChEBI" id="CHEBI:57540"/>
    </ligand>
</feature>
<dbReference type="GO" id="GO:0046872">
    <property type="term" value="F:metal ion binding"/>
    <property type="evidence" value="ECO:0007669"/>
    <property type="project" value="UniProtKB-KW"/>
</dbReference>
<keyword evidence="8 14" id="KW-0862">Zinc</keyword>
<dbReference type="GO" id="GO:0006260">
    <property type="term" value="P:DNA replication"/>
    <property type="evidence" value="ECO:0007669"/>
    <property type="project" value="UniProtKB-KW"/>
</dbReference>
<evidence type="ECO:0000256" key="2">
    <source>
        <dbReference type="ARBA" id="ARBA00012722"/>
    </source>
</evidence>
<dbReference type="Gene3D" id="3.30.470.30">
    <property type="entry name" value="DNA ligase/mRNA capping enzyme"/>
    <property type="match status" value="1"/>
</dbReference>
<dbReference type="Gene3D" id="1.10.287.610">
    <property type="entry name" value="Helix hairpin bin"/>
    <property type="match status" value="1"/>
</dbReference>
<dbReference type="FunFam" id="1.10.150.20:FF:000006">
    <property type="entry name" value="DNA ligase"/>
    <property type="match status" value="1"/>
</dbReference>
<dbReference type="HAMAP" id="MF_01588">
    <property type="entry name" value="DNA_ligase_A"/>
    <property type="match status" value="1"/>
</dbReference>
<dbReference type="KEGG" id="npy:NPRO_12720"/>
<dbReference type="InterPro" id="IPR004149">
    <property type="entry name" value="Znf_DNAligase_C4"/>
</dbReference>
<dbReference type="InterPro" id="IPR013840">
    <property type="entry name" value="DNAligase_N"/>
</dbReference>
<keyword evidence="14" id="KW-0464">Manganese</keyword>
<evidence type="ECO:0000256" key="4">
    <source>
        <dbReference type="ARBA" id="ARBA00022598"/>
    </source>
</evidence>
<keyword evidence="9 14" id="KW-0460">Magnesium</keyword>
<dbReference type="SUPFAM" id="SSF47781">
    <property type="entry name" value="RuvA domain 2-like"/>
    <property type="match status" value="1"/>
</dbReference>
<dbReference type="SUPFAM" id="SSF52113">
    <property type="entry name" value="BRCT domain"/>
    <property type="match status" value="1"/>
</dbReference>
<feature type="binding site" evidence="14">
    <location>
        <begin position="80"/>
        <end position="81"/>
    </location>
    <ligand>
        <name>NAD(+)</name>
        <dbReference type="ChEBI" id="CHEBI:57540"/>
    </ligand>
</feature>
<evidence type="ECO:0000256" key="14">
    <source>
        <dbReference type="HAMAP-Rule" id="MF_01588"/>
    </source>
</evidence>
<feature type="binding site" evidence="14">
    <location>
        <position position="112"/>
    </location>
    <ligand>
        <name>NAD(+)</name>
        <dbReference type="ChEBI" id="CHEBI:57540"/>
    </ligand>
</feature>
<organism evidence="17 18">
    <name type="scientific">Candidatus Nitrosymbiomonas proteolyticus</name>
    <dbReference type="NCBI Taxonomy" id="2608984"/>
    <lineage>
        <taxon>Bacteria</taxon>
        <taxon>Bacillati</taxon>
        <taxon>Armatimonadota</taxon>
        <taxon>Armatimonadota incertae sedis</taxon>
        <taxon>Candidatus Nitrosymbiomonas</taxon>
    </lineage>
</organism>
<evidence type="ECO:0000259" key="16">
    <source>
        <dbReference type="PROSITE" id="PS50172"/>
    </source>
</evidence>
<dbReference type="Pfam" id="PF12826">
    <property type="entry name" value="HHH_2"/>
    <property type="match status" value="1"/>
</dbReference>
<dbReference type="Gene3D" id="3.40.50.10190">
    <property type="entry name" value="BRCT domain"/>
    <property type="match status" value="1"/>
</dbReference>
<dbReference type="AlphaFoldDB" id="A0A809S4K1"/>
<evidence type="ECO:0000256" key="8">
    <source>
        <dbReference type="ARBA" id="ARBA00022833"/>
    </source>
</evidence>
<keyword evidence="11 14" id="KW-0234">DNA repair</keyword>
<dbReference type="Gene3D" id="1.10.150.20">
    <property type="entry name" value="5' to 3' exonuclease, C-terminal subdomain"/>
    <property type="match status" value="2"/>
</dbReference>
<feature type="binding site" evidence="14">
    <location>
        <position position="311"/>
    </location>
    <ligand>
        <name>NAD(+)</name>
        <dbReference type="ChEBI" id="CHEBI:57540"/>
    </ligand>
</feature>
<evidence type="ECO:0000256" key="12">
    <source>
        <dbReference type="ARBA" id="ARBA00034005"/>
    </source>
</evidence>
<feature type="region of interest" description="Disordered" evidence="15">
    <location>
        <begin position="388"/>
        <end position="407"/>
    </location>
</feature>
<keyword evidence="5 14" id="KW-0235">DNA replication</keyword>
<dbReference type="NCBIfam" id="TIGR00575">
    <property type="entry name" value="dnlj"/>
    <property type="match status" value="1"/>
</dbReference>
<dbReference type="InterPro" id="IPR012340">
    <property type="entry name" value="NA-bd_OB-fold"/>
</dbReference>
<dbReference type="FunFam" id="2.40.50.140:FF:000012">
    <property type="entry name" value="DNA ligase"/>
    <property type="match status" value="1"/>
</dbReference>
<dbReference type="NCBIfam" id="NF005932">
    <property type="entry name" value="PRK07956.1"/>
    <property type="match status" value="1"/>
</dbReference>
<dbReference type="Pfam" id="PF03119">
    <property type="entry name" value="DNA_ligase_ZBD"/>
    <property type="match status" value="1"/>
</dbReference>
<dbReference type="SMART" id="SM00278">
    <property type="entry name" value="HhH1"/>
    <property type="match status" value="4"/>
</dbReference>
<dbReference type="InterPro" id="IPR001357">
    <property type="entry name" value="BRCT_dom"/>
</dbReference>